<keyword evidence="4" id="KW-0408">Iron</keyword>
<dbReference type="PROSITE" id="PS51332">
    <property type="entry name" value="B12_BINDING"/>
    <property type="match status" value="1"/>
</dbReference>
<keyword evidence="5" id="KW-0411">Iron-sulfur</keyword>
<dbReference type="PANTHER" id="PTHR43409:SF13">
    <property type="entry name" value="ANAEROBIC MAGNESIUM-PROTOPORPHYRIN IX MONOMETHYL ESTER CYCLASE"/>
    <property type="match status" value="1"/>
</dbReference>
<evidence type="ECO:0000256" key="3">
    <source>
        <dbReference type="ARBA" id="ARBA00022723"/>
    </source>
</evidence>
<organism evidence="7 8">
    <name type="scientific">Chiloscyllium punctatum</name>
    <name type="common">Brownbanded bambooshark</name>
    <name type="synonym">Hemiscyllium punctatum</name>
    <dbReference type="NCBI Taxonomy" id="137246"/>
    <lineage>
        <taxon>Eukaryota</taxon>
        <taxon>Metazoa</taxon>
        <taxon>Chordata</taxon>
        <taxon>Craniata</taxon>
        <taxon>Vertebrata</taxon>
        <taxon>Chondrichthyes</taxon>
        <taxon>Elasmobranchii</taxon>
        <taxon>Galeomorphii</taxon>
        <taxon>Galeoidea</taxon>
        <taxon>Orectolobiformes</taxon>
        <taxon>Hemiscylliidae</taxon>
        <taxon>Chiloscyllium</taxon>
    </lineage>
</organism>
<dbReference type="EMBL" id="BEZZ01266927">
    <property type="protein sequence ID" value="GCC49239.1"/>
    <property type="molecule type" value="Genomic_DNA"/>
</dbReference>
<keyword evidence="8" id="KW-1185">Reference proteome</keyword>
<gene>
    <name evidence="7" type="ORF">chiPu_0033602</name>
</gene>
<dbReference type="SFLD" id="SFLDG01082">
    <property type="entry name" value="B12-binding_domain_containing"/>
    <property type="match status" value="1"/>
</dbReference>
<evidence type="ECO:0000256" key="2">
    <source>
        <dbReference type="ARBA" id="ARBA00022691"/>
    </source>
</evidence>
<feature type="non-terminal residue" evidence="7">
    <location>
        <position position="1"/>
    </location>
</feature>
<dbReference type="Gene3D" id="3.40.50.280">
    <property type="entry name" value="Cobalamin-binding domain"/>
    <property type="match status" value="1"/>
</dbReference>
<dbReference type="GO" id="GO:0003824">
    <property type="term" value="F:catalytic activity"/>
    <property type="evidence" value="ECO:0007669"/>
    <property type="project" value="InterPro"/>
</dbReference>
<proteinExistence type="predicted"/>
<evidence type="ECO:0000256" key="4">
    <source>
        <dbReference type="ARBA" id="ARBA00023004"/>
    </source>
</evidence>
<feature type="non-terminal residue" evidence="7">
    <location>
        <position position="149"/>
    </location>
</feature>
<evidence type="ECO:0000256" key="5">
    <source>
        <dbReference type="ARBA" id="ARBA00023014"/>
    </source>
</evidence>
<dbReference type="PANTHER" id="PTHR43409">
    <property type="entry name" value="ANAEROBIC MAGNESIUM-PROTOPORPHYRIN IX MONOMETHYL ESTER CYCLASE-RELATED"/>
    <property type="match status" value="1"/>
</dbReference>
<comment type="cofactor">
    <cofactor evidence="1">
        <name>[4Fe-4S] cluster</name>
        <dbReference type="ChEBI" id="CHEBI:49883"/>
    </cofactor>
</comment>
<evidence type="ECO:0000313" key="7">
    <source>
        <dbReference type="EMBL" id="GCC49239.1"/>
    </source>
</evidence>
<dbReference type="Proteomes" id="UP000287033">
    <property type="component" value="Unassembled WGS sequence"/>
</dbReference>
<dbReference type="InterPro" id="IPR051198">
    <property type="entry name" value="BchE-like"/>
</dbReference>
<dbReference type="SFLD" id="SFLDS00029">
    <property type="entry name" value="Radical_SAM"/>
    <property type="match status" value="1"/>
</dbReference>
<comment type="caution">
    <text evidence="7">The sequence shown here is derived from an EMBL/GenBank/DDBJ whole genome shotgun (WGS) entry which is preliminary data.</text>
</comment>
<name>A0A401U2Y8_CHIPU</name>
<dbReference type="AlphaFoldDB" id="A0A401U2Y8"/>
<sequence>ALPNVRIVYGGVFPTYHWREILREERYVTAIVRGEGEETARRLMRALETGGDLRTINGIAFRDDYGPRVTPPAPVIRDLDAYRIGWELIDHARYSYWGGLRAVVVQFSRGCPHLCNYCGQRGFWTRWRHRDPVRFAGELARLHREHGVK</sequence>
<protein>
    <recommendedName>
        <fullName evidence="6">B12-binding domain-containing protein</fullName>
    </recommendedName>
</protein>
<keyword evidence="2" id="KW-0949">S-adenosyl-L-methionine</keyword>
<accession>A0A401U2Y8</accession>
<dbReference type="InterPro" id="IPR058240">
    <property type="entry name" value="rSAM_sf"/>
</dbReference>
<dbReference type="GO" id="GO:0031419">
    <property type="term" value="F:cobalamin binding"/>
    <property type="evidence" value="ECO:0007669"/>
    <property type="project" value="InterPro"/>
</dbReference>
<dbReference type="GO" id="GO:0046872">
    <property type="term" value="F:metal ion binding"/>
    <property type="evidence" value="ECO:0007669"/>
    <property type="project" value="UniProtKB-KW"/>
</dbReference>
<evidence type="ECO:0000313" key="8">
    <source>
        <dbReference type="Proteomes" id="UP000287033"/>
    </source>
</evidence>
<dbReference type="GO" id="GO:0051536">
    <property type="term" value="F:iron-sulfur cluster binding"/>
    <property type="evidence" value="ECO:0007669"/>
    <property type="project" value="UniProtKB-KW"/>
</dbReference>
<evidence type="ECO:0000259" key="6">
    <source>
        <dbReference type="PROSITE" id="PS51332"/>
    </source>
</evidence>
<reference evidence="7 8" key="1">
    <citation type="journal article" date="2018" name="Nat. Ecol. Evol.">
        <title>Shark genomes provide insights into elasmobranch evolution and the origin of vertebrates.</title>
        <authorList>
            <person name="Hara Y"/>
            <person name="Yamaguchi K"/>
            <person name="Onimaru K"/>
            <person name="Kadota M"/>
            <person name="Koyanagi M"/>
            <person name="Keeley SD"/>
            <person name="Tatsumi K"/>
            <person name="Tanaka K"/>
            <person name="Motone F"/>
            <person name="Kageyama Y"/>
            <person name="Nozu R"/>
            <person name="Adachi N"/>
            <person name="Nishimura O"/>
            <person name="Nakagawa R"/>
            <person name="Tanegashima C"/>
            <person name="Kiyatake I"/>
            <person name="Matsumoto R"/>
            <person name="Murakumo K"/>
            <person name="Nishida K"/>
            <person name="Terakita A"/>
            <person name="Kuratani S"/>
            <person name="Sato K"/>
            <person name="Hyodo S Kuraku.S."/>
        </authorList>
    </citation>
    <scope>NUCLEOTIDE SEQUENCE [LARGE SCALE GENOMIC DNA]</scope>
</reference>
<keyword evidence="3" id="KW-0479">Metal-binding</keyword>
<dbReference type="GO" id="GO:0005829">
    <property type="term" value="C:cytosol"/>
    <property type="evidence" value="ECO:0007669"/>
    <property type="project" value="TreeGrafter"/>
</dbReference>
<feature type="domain" description="B12-binding" evidence="6">
    <location>
        <begin position="1"/>
        <end position="54"/>
    </location>
</feature>
<dbReference type="SUPFAM" id="SSF102114">
    <property type="entry name" value="Radical SAM enzymes"/>
    <property type="match status" value="1"/>
</dbReference>
<dbReference type="InterPro" id="IPR006158">
    <property type="entry name" value="Cobalamin-bd"/>
</dbReference>
<evidence type="ECO:0000256" key="1">
    <source>
        <dbReference type="ARBA" id="ARBA00001966"/>
    </source>
</evidence>
<dbReference type="InterPro" id="IPR007197">
    <property type="entry name" value="rSAM"/>
</dbReference>